<name>A0A226EX56_FOLCA</name>
<organism evidence="3 4">
    <name type="scientific">Folsomia candida</name>
    <name type="common">Springtail</name>
    <dbReference type="NCBI Taxonomy" id="158441"/>
    <lineage>
        <taxon>Eukaryota</taxon>
        <taxon>Metazoa</taxon>
        <taxon>Ecdysozoa</taxon>
        <taxon>Arthropoda</taxon>
        <taxon>Hexapoda</taxon>
        <taxon>Collembola</taxon>
        <taxon>Entomobryomorpha</taxon>
        <taxon>Isotomoidea</taxon>
        <taxon>Isotomidae</taxon>
        <taxon>Proisotominae</taxon>
        <taxon>Folsomia</taxon>
    </lineage>
</organism>
<evidence type="ECO:0000256" key="1">
    <source>
        <dbReference type="SAM" id="MobiDB-lite"/>
    </source>
</evidence>
<keyword evidence="2" id="KW-1133">Transmembrane helix</keyword>
<dbReference type="AlphaFoldDB" id="A0A226EX56"/>
<evidence type="ECO:0000313" key="4">
    <source>
        <dbReference type="Proteomes" id="UP000198287"/>
    </source>
</evidence>
<comment type="caution">
    <text evidence="3">The sequence shown here is derived from an EMBL/GenBank/DDBJ whole genome shotgun (WGS) entry which is preliminary data.</text>
</comment>
<dbReference type="OMA" id="IRHKECG"/>
<dbReference type="EMBL" id="LNIX01000001">
    <property type="protein sequence ID" value="OXA62193.1"/>
    <property type="molecule type" value="Genomic_DNA"/>
</dbReference>
<proteinExistence type="predicted"/>
<sequence>MAARTGRETSQGEKTISFDIGGLRMSTNYSFQVLPQDLGQKFVARPSQISLQTKGFSAKATKCLADSSEVAVETGPFFGGRISIEDSTTPGCYVKGNPQSPQTKYTLRIRHKECGSTVVDGSKVTSVIMVQENIPILTHSSRRFVVLCSISPDSFTVSAGVSLPRETSVAKSLDFNRLIRIAPRVNNALQGGRGGGELLGELDHHNQHQDEESAPLHIQDEYHNSIPTNNLQDGSQSQYHVSHLYAEKDSNGAEARGLAVKLHRGTWETFLVFAMVGAAIVASLASVLWFIRSYRNINSAHEETIRRITADDSSSDANSSISYDGSSSSLSNVSYSDTRSEADVELDFEFSEDINKPTPIDETIQDVTLNISSQNSSSYA</sequence>
<keyword evidence="2" id="KW-0812">Transmembrane</keyword>
<evidence type="ECO:0008006" key="5">
    <source>
        <dbReference type="Google" id="ProtNLM"/>
    </source>
</evidence>
<keyword evidence="4" id="KW-1185">Reference proteome</keyword>
<protein>
    <recommendedName>
        <fullName evidence="5">ZP domain-containing protein</fullName>
    </recommendedName>
</protein>
<gene>
    <name evidence="3" type="ORF">Fcan01_02147</name>
</gene>
<keyword evidence="2" id="KW-0472">Membrane</keyword>
<feature type="transmembrane region" description="Helical" evidence="2">
    <location>
        <begin position="270"/>
        <end position="291"/>
    </location>
</feature>
<evidence type="ECO:0000313" key="3">
    <source>
        <dbReference type="EMBL" id="OXA62193.1"/>
    </source>
</evidence>
<evidence type="ECO:0000256" key="2">
    <source>
        <dbReference type="SAM" id="Phobius"/>
    </source>
</evidence>
<dbReference type="OrthoDB" id="6368363at2759"/>
<feature type="compositionally biased region" description="Low complexity" evidence="1">
    <location>
        <begin position="311"/>
        <end position="335"/>
    </location>
</feature>
<accession>A0A226EX56</accession>
<feature type="region of interest" description="Disordered" evidence="1">
    <location>
        <begin position="310"/>
        <end position="335"/>
    </location>
</feature>
<reference evidence="3 4" key="1">
    <citation type="submission" date="2015-12" db="EMBL/GenBank/DDBJ databases">
        <title>The genome of Folsomia candida.</title>
        <authorList>
            <person name="Faddeeva A."/>
            <person name="Derks M.F."/>
            <person name="Anvar Y."/>
            <person name="Smit S."/>
            <person name="Van Straalen N."/>
            <person name="Roelofs D."/>
        </authorList>
    </citation>
    <scope>NUCLEOTIDE SEQUENCE [LARGE SCALE GENOMIC DNA]</scope>
    <source>
        <strain evidence="3 4">VU population</strain>
        <tissue evidence="3">Whole body</tissue>
    </source>
</reference>
<dbReference type="Proteomes" id="UP000198287">
    <property type="component" value="Unassembled WGS sequence"/>
</dbReference>